<dbReference type="PRINTS" id="PR00237">
    <property type="entry name" value="GPCRRHODOPSN"/>
</dbReference>
<feature type="transmembrane region" description="Helical" evidence="8">
    <location>
        <begin position="136"/>
        <end position="155"/>
    </location>
</feature>
<evidence type="ECO:0000256" key="1">
    <source>
        <dbReference type="ARBA" id="ARBA00004141"/>
    </source>
</evidence>
<evidence type="ECO:0000256" key="2">
    <source>
        <dbReference type="ARBA" id="ARBA00022692"/>
    </source>
</evidence>
<proteinExistence type="predicted"/>
<dbReference type="PANTHER" id="PTHR45695:SF9">
    <property type="entry name" value="LEUCOKININ RECEPTOR"/>
    <property type="match status" value="1"/>
</dbReference>
<evidence type="ECO:0000256" key="8">
    <source>
        <dbReference type="SAM" id="Phobius"/>
    </source>
</evidence>
<keyword evidence="6" id="KW-0675">Receptor</keyword>
<dbReference type="InterPro" id="IPR000276">
    <property type="entry name" value="GPCR_Rhodpsn"/>
</dbReference>
<feature type="domain" description="G-protein coupled receptors family 1 profile" evidence="9">
    <location>
        <begin position="42"/>
        <end position="296"/>
    </location>
</feature>
<evidence type="ECO:0000256" key="6">
    <source>
        <dbReference type="ARBA" id="ARBA00023170"/>
    </source>
</evidence>
<keyword evidence="7" id="KW-0807">Transducer</keyword>
<protein>
    <submittedName>
        <fullName evidence="11">Nociceptin receptor-like</fullName>
    </submittedName>
</protein>
<evidence type="ECO:0000259" key="9">
    <source>
        <dbReference type="PROSITE" id="PS50262"/>
    </source>
</evidence>
<dbReference type="GeneID" id="106817439"/>
<feature type="transmembrane region" description="Helical" evidence="8">
    <location>
        <begin position="188"/>
        <end position="211"/>
    </location>
</feature>
<dbReference type="SUPFAM" id="SSF81321">
    <property type="entry name" value="Family A G protein-coupled receptor-like"/>
    <property type="match status" value="1"/>
</dbReference>
<dbReference type="InterPro" id="IPR017452">
    <property type="entry name" value="GPCR_Rhodpsn_7TM"/>
</dbReference>
<keyword evidence="5 8" id="KW-0472">Membrane</keyword>
<gene>
    <name evidence="11" type="primary">LOC106817439</name>
</gene>
<evidence type="ECO:0000256" key="5">
    <source>
        <dbReference type="ARBA" id="ARBA00023136"/>
    </source>
</evidence>
<sequence length="375" mass="42300">MAMSDIDNVNFTLAVQLYEMLHFQGAFGGSSYVIVMVFSLLGNGLVIGSCAMNRKFRTSTHFLLMNLSAADLLYIFVIFIDGSTLMLWRWPFGSAMCSIMFMALNVALYIRIYTLVLLTVEQSLMLCYPEVNRRPMYWIILSVLWVMMILSNILGPMTGHLMANNFYPWDDAPHPQCTVWIDVLSEYWWGLFIFAYSVPLIAIGVVESVMLRRWFCDYIPARASPNFTEIKRTTITCGVMVMLFAALWLPLYVTMLTILRSDPEADGIVQVIDSGSKVIICKVIASVEMCINPLLYAIIIPSFRHQFWLLLTCGCCCGDDAGRRKARGDGCTELQNIGDEQATAEGSRCLSEQVYSISHLHSVPSTSYAHHDQLV</sequence>
<dbReference type="CDD" id="cd00637">
    <property type="entry name" value="7tm_classA_rhodopsin-like"/>
    <property type="match status" value="1"/>
</dbReference>
<dbReference type="PANTHER" id="PTHR45695">
    <property type="entry name" value="LEUCOKININ RECEPTOR-RELATED"/>
    <property type="match status" value="1"/>
</dbReference>
<evidence type="ECO:0000313" key="11">
    <source>
        <dbReference type="RefSeq" id="XP_014677587.1"/>
    </source>
</evidence>
<evidence type="ECO:0000256" key="4">
    <source>
        <dbReference type="ARBA" id="ARBA00023040"/>
    </source>
</evidence>
<keyword evidence="10" id="KW-1185">Reference proteome</keyword>
<keyword evidence="4" id="KW-0297">G-protein coupled receptor</keyword>
<evidence type="ECO:0000256" key="7">
    <source>
        <dbReference type="ARBA" id="ARBA00023224"/>
    </source>
</evidence>
<organism evidence="10 11">
    <name type="scientific">Priapulus caudatus</name>
    <name type="common">Priapulid worm</name>
    <dbReference type="NCBI Taxonomy" id="37621"/>
    <lineage>
        <taxon>Eukaryota</taxon>
        <taxon>Metazoa</taxon>
        <taxon>Ecdysozoa</taxon>
        <taxon>Scalidophora</taxon>
        <taxon>Priapulida</taxon>
        <taxon>Priapulimorpha</taxon>
        <taxon>Priapulimorphida</taxon>
        <taxon>Priapulidae</taxon>
        <taxon>Priapulus</taxon>
    </lineage>
</organism>
<keyword evidence="3 8" id="KW-1133">Transmembrane helix</keyword>
<dbReference type="RefSeq" id="XP_014677587.1">
    <property type="nucleotide sequence ID" value="XM_014822101.1"/>
</dbReference>
<name>A0ABM1EZG6_PRICU</name>
<dbReference type="Gene3D" id="1.20.1070.10">
    <property type="entry name" value="Rhodopsin 7-helix transmembrane proteins"/>
    <property type="match status" value="1"/>
</dbReference>
<feature type="transmembrane region" description="Helical" evidence="8">
    <location>
        <begin position="30"/>
        <end position="50"/>
    </location>
</feature>
<feature type="transmembrane region" description="Helical" evidence="8">
    <location>
        <begin position="92"/>
        <end position="116"/>
    </location>
</feature>
<feature type="transmembrane region" description="Helical" evidence="8">
    <location>
        <begin position="62"/>
        <end position="80"/>
    </location>
</feature>
<dbReference type="Pfam" id="PF00001">
    <property type="entry name" value="7tm_1"/>
    <property type="match status" value="1"/>
</dbReference>
<dbReference type="Proteomes" id="UP000695022">
    <property type="component" value="Unplaced"/>
</dbReference>
<comment type="subcellular location">
    <subcellularLocation>
        <location evidence="1">Membrane</location>
        <topology evidence="1">Multi-pass membrane protein</topology>
    </subcellularLocation>
</comment>
<keyword evidence="2 8" id="KW-0812">Transmembrane</keyword>
<reference evidence="11" key="1">
    <citation type="submission" date="2025-08" db="UniProtKB">
        <authorList>
            <consortium name="RefSeq"/>
        </authorList>
    </citation>
    <scope>IDENTIFICATION</scope>
</reference>
<accession>A0ABM1EZG6</accession>
<evidence type="ECO:0000313" key="10">
    <source>
        <dbReference type="Proteomes" id="UP000695022"/>
    </source>
</evidence>
<evidence type="ECO:0000256" key="3">
    <source>
        <dbReference type="ARBA" id="ARBA00022989"/>
    </source>
</evidence>
<feature type="transmembrane region" description="Helical" evidence="8">
    <location>
        <begin position="232"/>
        <end position="253"/>
    </location>
</feature>
<dbReference type="PROSITE" id="PS50262">
    <property type="entry name" value="G_PROTEIN_RECEP_F1_2"/>
    <property type="match status" value="1"/>
</dbReference>